<dbReference type="HAMAP" id="MF_01080">
    <property type="entry name" value="TruB_bact"/>
    <property type="match status" value="1"/>
</dbReference>
<comment type="function">
    <text evidence="5">Responsible for synthesis of pseudouridine from uracil-55 in the psi GC loop of transfer RNAs.</text>
</comment>
<sequence>MSTSEAPDAPCGVLLVDKDPGFTSHNAVALCRRVLNTRKVGHCGTLDPMATGLLMVVIGKATKLQDRLMCDDKEYLATMKLGIETNSQDADGQIIATRPTDHLSADAIRAAFEHYSGSFDQTPPMYSAVKINGVPCYKLARKGQSIERQARHVTVREHDILRIDLASAEVDFRVRCSKGFYVRTYAHDIGQLLGCGAHLTALRRSRSGPFRVEEAISVPALKACTRDELLARLLSIEQVLSRREN</sequence>
<dbReference type="SUPFAM" id="SSF55120">
    <property type="entry name" value="Pseudouridine synthase"/>
    <property type="match status" value="1"/>
</dbReference>
<evidence type="ECO:0000259" key="6">
    <source>
        <dbReference type="Pfam" id="PF01509"/>
    </source>
</evidence>
<dbReference type="EMBL" id="DXFQ01000102">
    <property type="protein sequence ID" value="HIX20098.1"/>
    <property type="molecule type" value="Genomic_DNA"/>
</dbReference>
<dbReference type="GO" id="GO:0031119">
    <property type="term" value="P:tRNA pseudouridine synthesis"/>
    <property type="evidence" value="ECO:0007669"/>
    <property type="project" value="UniProtKB-UniRule"/>
</dbReference>
<comment type="catalytic activity">
    <reaction evidence="1 5">
        <text>uridine(55) in tRNA = pseudouridine(55) in tRNA</text>
        <dbReference type="Rhea" id="RHEA:42532"/>
        <dbReference type="Rhea" id="RHEA-COMP:10101"/>
        <dbReference type="Rhea" id="RHEA-COMP:10102"/>
        <dbReference type="ChEBI" id="CHEBI:65314"/>
        <dbReference type="ChEBI" id="CHEBI:65315"/>
        <dbReference type="EC" id="5.4.99.25"/>
    </reaction>
</comment>
<keyword evidence="3 5" id="KW-0819">tRNA processing</keyword>
<organism evidence="8 9">
    <name type="scientific">Candidatus Akkermansia intestinigallinarum</name>
    <dbReference type="NCBI Taxonomy" id="2838431"/>
    <lineage>
        <taxon>Bacteria</taxon>
        <taxon>Pseudomonadati</taxon>
        <taxon>Verrucomicrobiota</taxon>
        <taxon>Verrucomicrobiia</taxon>
        <taxon>Verrucomicrobiales</taxon>
        <taxon>Akkermansiaceae</taxon>
        <taxon>Akkermansia</taxon>
    </lineage>
</organism>
<comment type="caution">
    <text evidence="8">The sequence shown here is derived from an EMBL/GenBank/DDBJ whole genome shotgun (WGS) entry which is preliminary data.</text>
</comment>
<dbReference type="GO" id="GO:1990481">
    <property type="term" value="P:mRNA pseudouridine synthesis"/>
    <property type="evidence" value="ECO:0007669"/>
    <property type="project" value="TreeGrafter"/>
</dbReference>
<evidence type="ECO:0000256" key="3">
    <source>
        <dbReference type="ARBA" id="ARBA00022694"/>
    </source>
</evidence>
<evidence type="ECO:0000259" key="7">
    <source>
        <dbReference type="Pfam" id="PF16198"/>
    </source>
</evidence>
<proteinExistence type="inferred from homology"/>
<dbReference type="CDD" id="cd02573">
    <property type="entry name" value="PseudoU_synth_EcTruB"/>
    <property type="match status" value="1"/>
</dbReference>
<dbReference type="InterPro" id="IPR014780">
    <property type="entry name" value="tRNA_psdUridine_synth_TruB"/>
</dbReference>
<dbReference type="NCBIfam" id="TIGR00431">
    <property type="entry name" value="TruB"/>
    <property type="match status" value="1"/>
</dbReference>
<dbReference type="AlphaFoldDB" id="A0A9D1VBM1"/>
<dbReference type="InterPro" id="IPR032819">
    <property type="entry name" value="TruB_C"/>
</dbReference>
<dbReference type="PANTHER" id="PTHR13767:SF2">
    <property type="entry name" value="PSEUDOURIDYLATE SYNTHASE TRUB1"/>
    <property type="match status" value="1"/>
</dbReference>
<dbReference type="InterPro" id="IPR020103">
    <property type="entry name" value="PsdUridine_synth_cat_dom_sf"/>
</dbReference>
<dbReference type="PANTHER" id="PTHR13767">
    <property type="entry name" value="TRNA-PSEUDOURIDINE SYNTHASE"/>
    <property type="match status" value="1"/>
</dbReference>
<reference evidence="8" key="2">
    <citation type="submission" date="2021-04" db="EMBL/GenBank/DDBJ databases">
        <authorList>
            <person name="Gilroy R."/>
        </authorList>
    </citation>
    <scope>NUCLEOTIDE SEQUENCE</scope>
    <source>
        <strain evidence="8">14975</strain>
    </source>
</reference>
<keyword evidence="4 5" id="KW-0413">Isomerase</keyword>
<dbReference type="GO" id="GO:0003723">
    <property type="term" value="F:RNA binding"/>
    <property type="evidence" value="ECO:0007669"/>
    <property type="project" value="InterPro"/>
</dbReference>
<accession>A0A9D1VBM1</accession>
<feature type="domain" description="Pseudouridine synthase II N-terminal" evidence="6">
    <location>
        <begin position="32"/>
        <end position="182"/>
    </location>
</feature>
<dbReference type="GO" id="GO:0160148">
    <property type="term" value="F:tRNA pseudouridine(55) synthase activity"/>
    <property type="evidence" value="ECO:0007669"/>
    <property type="project" value="UniProtKB-EC"/>
</dbReference>
<evidence type="ECO:0000256" key="1">
    <source>
        <dbReference type="ARBA" id="ARBA00000385"/>
    </source>
</evidence>
<gene>
    <name evidence="5 8" type="primary">truB</name>
    <name evidence="8" type="ORF">H9862_05785</name>
</gene>
<evidence type="ECO:0000256" key="4">
    <source>
        <dbReference type="ARBA" id="ARBA00023235"/>
    </source>
</evidence>
<protein>
    <recommendedName>
        <fullName evidence="5">tRNA pseudouridine synthase B</fullName>
        <ecNumber evidence="5">5.4.99.25</ecNumber>
    </recommendedName>
    <alternativeName>
        <fullName evidence="5">tRNA pseudouridine(55) synthase</fullName>
        <shortName evidence="5">Psi55 synthase</shortName>
    </alternativeName>
    <alternativeName>
        <fullName evidence="5">tRNA pseudouridylate synthase</fullName>
    </alternativeName>
    <alternativeName>
        <fullName evidence="5">tRNA-uridine isomerase</fullName>
    </alternativeName>
</protein>
<feature type="domain" description="tRNA pseudouridylate synthase B C-terminal" evidence="7">
    <location>
        <begin position="183"/>
        <end position="239"/>
    </location>
</feature>
<comment type="similarity">
    <text evidence="2 5">Belongs to the pseudouridine synthase TruB family. Type 1 subfamily.</text>
</comment>
<dbReference type="InterPro" id="IPR002501">
    <property type="entry name" value="PsdUridine_synth_N"/>
</dbReference>
<evidence type="ECO:0000256" key="5">
    <source>
        <dbReference type="HAMAP-Rule" id="MF_01080"/>
    </source>
</evidence>
<dbReference type="EC" id="5.4.99.25" evidence="5"/>
<evidence type="ECO:0000313" key="9">
    <source>
        <dbReference type="Proteomes" id="UP000823964"/>
    </source>
</evidence>
<dbReference type="Pfam" id="PF01509">
    <property type="entry name" value="TruB_N"/>
    <property type="match status" value="1"/>
</dbReference>
<reference evidence="8" key="1">
    <citation type="journal article" date="2021" name="PeerJ">
        <title>Extensive microbial diversity within the chicken gut microbiome revealed by metagenomics and culture.</title>
        <authorList>
            <person name="Gilroy R."/>
            <person name="Ravi A."/>
            <person name="Getino M."/>
            <person name="Pursley I."/>
            <person name="Horton D.L."/>
            <person name="Alikhan N.F."/>
            <person name="Baker D."/>
            <person name="Gharbi K."/>
            <person name="Hall N."/>
            <person name="Watson M."/>
            <person name="Adriaenssens E.M."/>
            <person name="Foster-Nyarko E."/>
            <person name="Jarju S."/>
            <person name="Secka A."/>
            <person name="Antonio M."/>
            <person name="Oren A."/>
            <person name="Chaudhuri R.R."/>
            <person name="La Ragione R."/>
            <person name="Hildebrand F."/>
            <person name="Pallen M.J."/>
        </authorList>
    </citation>
    <scope>NUCLEOTIDE SEQUENCE</scope>
    <source>
        <strain evidence="8">14975</strain>
    </source>
</reference>
<dbReference type="Gene3D" id="3.30.2350.10">
    <property type="entry name" value="Pseudouridine synthase"/>
    <property type="match status" value="1"/>
</dbReference>
<name>A0A9D1VBM1_9BACT</name>
<dbReference type="Proteomes" id="UP000823964">
    <property type="component" value="Unassembled WGS sequence"/>
</dbReference>
<feature type="active site" description="Nucleophile" evidence="5">
    <location>
        <position position="47"/>
    </location>
</feature>
<dbReference type="Pfam" id="PF16198">
    <property type="entry name" value="TruB_C_2"/>
    <property type="match status" value="1"/>
</dbReference>
<evidence type="ECO:0000313" key="8">
    <source>
        <dbReference type="EMBL" id="HIX20098.1"/>
    </source>
</evidence>
<evidence type="ECO:0000256" key="2">
    <source>
        <dbReference type="ARBA" id="ARBA00005642"/>
    </source>
</evidence>